<organism evidence="2 3">
    <name type="scientific">Rotaria sordida</name>
    <dbReference type="NCBI Taxonomy" id="392033"/>
    <lineage>
        <taxon>Eukaryota</taxon>
        <taxon>Metazoa</taxon>
        <taxon>Spiralia</taxon>
        <taxon>Gnathifera</taxon>
        <taxon>Rotifera</taxon>
        <taxon>Eurotatoria</taxon>
        <taxon>Bdelloidea</taxon>
        <taxon>Philodinida</taxon>
        <taxon>Philodinidae</taxon>
        <taxon>Rotaria</taxon>
    </lineage>
</organism>
<feature type="non-terminal residue" evidence="2">
    <location>
        <position position="67"/>
    </location>
</feature>
<proteinExistence type="predicted"/>
<dbReference type="AlphaFoldDB" id="A0A819JCZ0"/>
<gene>
    <name evidence="2" type="ORF">JBS370_LOCUS22500</name>
</gene>
<sequence length="67" mass="7618">MNRLASLFVLVIVASRSYGWYHGRTDLYDGDAEVSCETLAGSDIGRTLPNEFRSDYSKIPKGEWFRV</sequence>
<reference evidence="2" key="1">
    <citation type="submission" date="2021-02" db="EMBL/GenBank/DDBJ databases">
        <authorList>
            <person name="Nowell W R."/>
        </authorList>
    </citation>
    <scope>NUCLEOTIDE SEQUENCE</scope>
</reference>
<feature type="chain" id="PRO_5032480617" evidence="1">
    <location>
        <begin position="20"/>
        <end position="67"/>
    </location>
</feature>
<dbReference type="Proteomes" id="UP000663836">
    <property type="component" value="Unassembled WGS sequence"/>
</dbReference>
<evidence type="ECO:0000313" key="3">
    <source>
        <dbReference type="Proteomes" id="UP000663836"/>
    </source>
</evidence>
<name>A0A819JCZ0_9BILA</name>
<evidence type="ECO:0000256" key="1">
    <source>
        <dbReference type="SAM" id="SignalP"/>
    </source>
</evidence>
<evidence type="ECO:0000313" key="2">
    <source>
        <dbReference type="EMBL" id="CAF3931868.1"/>
    </source>
</evidence>
<feature type="signal peptide" evidence="1">
    <location>
        <begin position="1"/>
        <end position="19"/>
    </location>
</feature>
<comment type="caution">
    <text evidence="2">The sequence shown here is derived from an EMBL/GenBank/DDBJ whole genome shotgun (WGS) entry which is preliminary data.</text>
</comment>
<protein>
    <submittedName>
        <fullName evidence="2">Uncharacterized protein</fullName>
    </submittedName>
</protein>
<dbReference type="EMBL" id="CAJOBD010003154">
    <property type="protein sequence ID" value="CAF3931868.1"/>
    <property type="molecule type" value="Genomic_DNA"/>
</dbReference>
<keyword evidence="1" id="KW-0732">Signal</keyword>
<accession>A0A819JCZ0</accession>